<evidence type="ECO:0000256" key="2">
    <source>
        <dbReference type="ARBA" id="ARBA00022741"/>
    </source>
</evidence>
<dbReference type="InterPro" id="IPR011761">
    <property type="entry name" value="ATP-grasp"/>
</dbReference>
<evidence type="ECO:0000256" key="3">
    <source>
        <dbReference type="ARBA" id="ARBA00022840"/>
    </source>
</evidence>
<keyword evidence="2 4" id="KW-0547">Nucleotide-binding</keyword>
<dbReference type="PANTHER" id="PTHR43585">
    <property type="entry name" value="FUMIPYRROLE BIOSYNTHESIS PROTEIN C"/>
    <property type="match status" value="1"/>
</dbReference>
<proteinExistence type="predicted"/>
<keyword evidence="7" id="KW-1185">Reference proteome</keyword>
<gene>
    <name evidence="6" type="ORF">ACFPJ4_01000</name>
</gene>
<feature type="domain" description="ATP-grasp" evidence="5">
    <location>
        <begin position="124"/>
        <end position="325"/>
    </location>
</feature>
<comment type="caution">
    <text evidence="6">The sequence shown here is derived from an EMBL/GenBank/DDBJ whole genome shotgun (WGS) entry which is preliminary data.</text>
</comment>
<evidence type="ECO:0000256" key="1">
    <source>
        <dbReference type="ARBA" id="ARBA00022598"/>
    </source>
</evidence>
<dbReference type="RefSeq" id="WP_386738423.1">
    <property type="nucleotide sequence ID" value="NZ_JBHSMG010000001.1"/>
</dbReference>
<evidence type="ECO:0000313" key="7">
    <source>
        <dbReference type="Proteomes" id="UP001596039"/>
    </source>
</evidence>
<protein>
    <submittedName>
        <fullName evidence="6">ATP-grasp domain-containing protein</fullName>
    </submittedName>
</protein>
<dbReference type="Pfam" id="PF13535">
    <property type="entry name" value="ATP-grasp_4"/>
    <property type="match status" value="1"/>
</dbReference>
<evidence type="ECO:0000313" key="6">
    <source>
        <dbReference type="EMBL" id="MFC5500810.1"/>
    </source>
</evidence>
<dbReference type="EMBL" id="JBHSMG010000001">
    <property type="protein sequence ID" value="MFC5500810.1"/>
    <property type="molecule type" value="Genomic_DNA"/>
</dbReference>
<organism evidence="6 7">
    <name type="scientific">Lysinimonas soli</name>
    <dbReference type="NCBI Taxonomy" id="1074233"/>
    <lineage>
        <taxon>Bacteria</taxon>
        <taxon>Bacillati</taxon>
        <taxon>Actinomycetota</taxon>
        <taxon>Actinomycetes</taxon>
        <taxon>Micrococcales</taxon>
        <taxon>Microbacteriaceae</taxon>
        <taxon>Lysinimonas</taxon>
    </lineage>
</organism>
<dbReference type="Gene3D" id="3.30.470.20">
    <property type="entry name" value="ATP-grasp fold, B domain"/>
    <property type="match status" value="1"/>
</dbReference>
<evidence type="ECO:0000256" key="4">
    <source>
        <dbReference type="PROSITE-ProRule" id="PRU00409"/>
    </source>
</evidence>
<dbReference type="InterPro" id="IPR052032">
    <property type="entry name" value="ATP-dep_AA_Ligase"/>
</dbReference>
<accession>A0ABW0NJP2</accession>
<dbReference type="Proteomes" id="UP001596039">
    <property type="component" value="Unassembled WGS sequence"/>
</dbReference>
<sequence>MTGAQRERDLPLLGVVYEGLEREDPPLLFAEAAEGVCRLLWVLPHRDEAGRATHRFLRGLGTVVDVSGLTVAEAASAVREHAPEGIVCFNDGNLVWTAGIAERLGLRFFSVSTAERLTDKLLQRTALRDGGLPTPEFWNLDDIVADPSSAGSLGTASYPLVMKPRTGRGAIDTLAIGSLDELTAAMTDITQGRMLLERYIPDPTTPITGAGSAPFVSVELVMSDGLVSVLGVTGKPPLAPPFRETGHLFPADVPPDVEEHLIEAAVGAARALGVETGVLHVEVKCTDAGPVIIEVNGCMGGGAIRGLILRSLAIDEIQVTMRLALGEHVVYRSVPRPADVGFRFDIQPDAAFRRITAVEGLETVPDIPGVERVFRGVGPGDEVSWRTGRQGFVAAILGAAPDHASARRIRDEFFARVVVSGTP</sequence>
<keyword evidence="3 4" id="KW-0067">ATP-binding</keyword>
<keyword evidence="1" id="KW-0436">Ligase</keyword>
<reference evidence="7" key="1">
    <citation type="journal article" date="2019" name="Int. J. Syst. Evol. Microbiol.">
        <title>The Global Catalogue of Microorganisms (GCM) 10K type strain sequencing project: providing services to taxonomists for standard genome sequencing and annotation.</title>
        <authorList>
            <consortium name="The Broad Institute Genomics Platform"/>
            <consortium name="The Broad Institute Genome Sequencing Center for Infectious Disease"/>
            <person name="Wu L."/>
            <person name="Ma J."/>
        </authorList>
    </citation>
    <scope>NUCLEOTIDE SEQUENCE [LARGE SCALE GENOMIC DNA]</scope>
    <source>
        <strain evidence="7">CGMCC 4.6997</strain>
    </source>
</reference>
<name>A0ABW0NJP2_9MICO</name>
<evidence type="ECO:0000259" key="5">
    <source>
        <dbReference type="PROSITE" id="PS50975"/>
    </source>
</evidence>
<dbReference type="SUPFAM" id="SSF56059">
    <property type="entry name" value="Glutathione synthetase ATP-binding domain-like"/>
    <property type="match status" value="1"/>
</dbReference>
<dbReference type="PANTHER" id="PTHR43585:SF2">
    <property type="entry name" value="ATP-GRASP ENZYME FSQD"/>
    <property type="match status" value="1"/>
</dbReference>
<dbReference type="PROSITE" id="PS50975">
    <property type="entry name" value="ATP_GRASP"/>
    <property type="match status" value="1"/>
</dbReference>